<evidence type="ECO:0000256" key="8">
    <source>
        <dbReference type="ARBA" id="ARBA00023136"/>
    </source>
</evidence>
<keyword evidence="4" id="KW-1003">Cell membrane</keyword>
<evidence type="ECO:0000313" key="10">
    <source>
        <dbReference type="EMBL" id="MEE1674833.1"/>
    </source>
</evidence>
<name>A0ABU7G5Z7_9ALTE</name>
<evidence type="ECO:0000256" key="4">
    <source>
        <dbReference type="ARBA" id="ARBA00022475"/>
    </source>
</evidence>
<evidence type="ECO:0000256" key="1">
    <source>
        <dbReference type="ARBA" id="ARBA00004417"/>
    </source>
</evidence>
<evidence type="ECO:0000313" key="11">
    <source>
        <dbReference type="Proteomes" id="UP001310248"/>
    </source>
</evidence>
<keyword evidence="6 10" id="KW-0067">ATP-binding</keyword>
<feature type="domain" description="ABC transporter" evidence="9">
    <location>
        <begin position="2"/>
        <end position="236"/>
    </location>
</feature>
<dbReference type="InterPro" id="IPR030679">
    <property type="entry name" value="ABC_ATPase_HisP-typ"/>
</dbReference>
<dbReference type="InterPro" id="IPR027417">
    <property type="entry name" value="P-loop_NTPase"/>
</dbReference>
<dbReference type="EMBL" id="JAYDYW010000010">
    <property type="protein sequence ID" value="MEE1674833.1"/>
    <property type="molecule type" value="Genomic_DNA"/>
</dbReference>
<keyword evidence="7" id="KW-0029">Amino-acid transport</keyword>
<dbReference type="Gene3D" id="3.40.50.300">
    <property type="entry name" value="P-loop containing nucleotide triphosphate hydrolases"/>
    <property type="match status" value="1"/>
</dbReference>
<reference evidence="11" key="1">
    <citation type="submission" date="2023-07" db="EMBL/GenBank/DDBJ databases">
        <title>Draft genome sequence of Agarivorans aestuarii strain ZMCS4, a CAZymes producing bacteria isolated from the marine brown algae Clodostephus spongiosus.</title>
        <authorList>
            <person name="Lorente B."/>
            <person name="Cabral C."/>
            <person name="Frias J."/>
            <person name="Faria J."/>
            <person name="Toubarro D."/>
        </authorList>
    </citation>
    <scope>NUCLEOTIDE SEQUENCE [LARGE SCALE GENOMIC DNA]</scope>
    <source>
        <strain evidence="11">ZMCS4</strain>
    </source>
</reference>
<comment type="caution">
    <text evidence="10">The sequence shown here is derived from an EMBL/GenBank/DDBJ whole genome shotgun (WGS) entry which is preliminary data.</text>
</comment>
<protein>
    <submittedName>
        <fullName evidence="10">Amino acid ABC transporter ATP-binding protein</fullName>
    </submittedName>
</protein>
<evidence type="ECO:0000256" key="7">
    <source>
        <dbReference type="ARBA" id="ARBA00022970"/>
    </source>
</evidence>
<comment type="subcellular location">
    <subcellularLocation>
        <location evidence="1">Cell inner membrane</location>
        <topology evidence="1">Peripheral membrane protein</topology>
    </subcellularLocation>
</comment>
<dbReference type="CDD" id="cd03262">
    <property type="entry name" value="ABC_HisP_GlnQ"/>
    <property type="match status" value="1"/>
</dbReference>
<comment type="similarity">
    <text evidence="2">Belongs to the ABC transporter superfamily.</text>
</comment>
<dbReference type="InterPro" id="IPR003593">
    <property type="entry name" value="AAA+_ATPase"/>
</dbReference>
<dbReference type="InterPro" id="IPR050086">
    <property type="entry name" value="MetN_ABC_transporter-like"/>
</dbReference>
<proteinExistence type="inferred from homology"/>
<dbReference type="PROSITE" id="PS50893">
    <property type="entry name" value="ABC_TRANSPORTER_2"/>
    <property type="match status" value="1"/>
</dbReference>
<evidence type="ECO:0000256" key="5">
    <source>
        <dbReference type="ARBA" id="ARBA00022741"/>
    </source>
</evidence>
<dbReference type="InterPro" id="IPR017871">
    <property type="entry name" value="ABC_transporter-like_CS"/>
</dbReference>
<evidence type="ECO:0000256" key="6">
    <source>
        <dbReference type="ARBA" id="ARBA00022840"/>
    </source>
</evidence>
<gene>
    <name evidence="10" type="ORF">SNR37_000152</name>
</gene>
<accession>A0ABU7G5Z7</accession>
<dbReference type="Proteomes" id="UP001310248">
    <property type="component" value="Unassembled WGS sequence"/>
</dbReference>
<evidence type="ECO:0000259" key="9">
    <source>
        <dbReference type="PROSITE" id="PS50893"/>
    </source>
</evidence>
<dbReference type="PROSITE" id="PS00211">
    <property type="entry name" value="ABC_TRANSPORTER_1"/>
    <property type="match status" value="1"/>
</dbReference>
<dbReference type="InterPro" id="IPR003439">
    <property type="entry name" value="ABC_transporter-like_ATP-bd"/>
</dbReference>
<dbReference type="PANTHER" id="PTHR43166:SF9">
    <property type="entry name" value="GLUTAMATE_ASPARTATE IMPORT ATP-BINDING PROTEIN GLTL"/>
    <property type="match status" value="1"/>
</dbReference>
<dbReference type="SUPFAM" id="SSF52540">
    <property type="entry name" value="P-loop containing nucleoside triphosphate hydrolases"/>
    <property type="match status" value="1"/>
</dbReference>
<keyword evidence="8" id="KW-0472">Membrane</keyword>
<evidence type="ECO:0000256" key="2">
    <source>
        <dbReference type="ARBA" id="ARBA00005417"/>
    </source>
</evidence>
<dbReference type="GO" id="GO:0005524">
    <property type="term" value="F:ATP binding"/>
    <property type="evidence" value="ECO:0007669"/>
    <property type="project" value="UniProtKB-KW"/>
</dbReference>
<keyword evidence="3" id="KW-0813">Transport</keyword>
<dbReference type="PANTHER" id="PTHR43166">
    <property type="entry name" value="AMINO ACID IMPORT ATP-BINDING PROTEIN"/>
    <property type="match status" value="1"/>
</dbReference>
<evidence type="ECO:0000256" key="3">
    <source>
        <dbReference type="ARBA" id="ARBA00022448"/>
    </source>
</evidence>
<dbReference type="PIRSF" id="PIRSF039085">
    <property type="entry name" value="ABC_ATPase_HisP"/>
    <property type="match status" value="1"/>
</dbReference>
<dbReference type="SMART" id="SM00382">
    <property type="entry name" value="AAA"/>
    <property type="match status" value="1"/>
</dbReference>
<dbReference type="Pfam" id="PF00005">
    <property type="entry name" value="ABC_tran"/>
    <property type="match status" value="1"/>
</dbReference>
<keyword evidence="5" id="KW-0547">Nucleotide-binding</keyword>
<organism evidence="10 11">
    <name type="scientific">Agarivorans aestuarii</name>
    <dbReference type="NCBI Taxonomy" id="1563703"/>
    <lineage>
        <taxon>Bacteria</taxon>
        <taxon>Pseudomonadati</taxon>
        <taxon>Pseudomonadota</taxon>
        <taxon>Gammaproteobacteria</taxon>
        <taxon>Alteromonadales</taxon>
        <taxon>Alteromonadaceae</taxon>
        <taxon>Agarivorans</taxon>
    </lineage>
</organism>
<keyword evidence="11" id="KW-1185">Reference proteome</keyword>
<sequence length="240" mass="26494">MVSIEQIHKYYGQHHVLKGIDLKIKAGEVISIIGRSGSGKSTLLRCINGLEPFQSGAIIVDKQAVSEDEKQLRQLSRSVGMVFQNFNLFPHMTAGENIMLAPKLVLGKNQQECRELAKEVLEKVGLADKFDQYPTSMSGGQQQRVAIARSLAMSPKVLLCDEITSALDPELVGEVLKVLEQLAAEGMTLILVTHEMNFARDVGDRVVFMHQGKVWETGDSKQVFAQPQTTELQSFISAVL</sequence>